<accession>A0A915D823</accession>
<proteinExistence type="predicted"/>
<evidence type="ECO:0000313" key="2">
    <source>
        <dbReference type="WBParaSite" id="jg1700"/>
    </source>
</evidence>
<protein>
    <submittedName>
        <fullName evidence="2">Uncharacterized protein</fullName>
    </submittedName>
</protein>
<reference evidence="2" key="1">
    <citation type="submission" date="2022-11" db="UniProtKB">
        <authorList>
            <consortium name="WormBaseParasite"/>
        </authorList>
    </citation>
    <scope>IDENTIFICATION</scope>
</reference>
<dbReference type="Proteomes" id="UP000887574">
    <property type="component" value="Unplaced"/>
</dbReference>
<organism evidence="1 2">
    <name type="scientific">Ditylenchus dipsaci</name>
    <dbReference type="NCBI Taxonomy" id="166011"/>
    <lineage>
        <taxon>Eukaryota</taxon>
        <taxon>Metazoa</taxon>
        <taxon>Ecdysozoa</taxon>
        <taxon>Nematoda</taxon>
        <taxon>Chromadorea</taxon>
        <taxon>Rhabditida</taxon>
        <taxon>Tylenchina</taxon>
        <taxon>Tylenchomorpha</taxon>
        <taxon>Sphaerularioidea</taxon>
        <taxon>Anguinidae</taxon>
        <taxon>Anguininae</taxon>
        <taxon>Ditylenchus</taxon>
    </lineage>
</organism>
<dbReference type="AlphaFoldDB" id="A0A915D823"/>
<evidence type="ECO:0000313" key="1">
    <source>
        <dbReference type="Proteomes" id="UP000887574"/>
    </source>
</evidence>
<sequence length="302" mass="34949">MDQKIVVTEDDILAVPCRAFETDKWLEDASDFSSIYSNEPEIAIDNDEEEEGSINQTLEEISQRLLKFGLDKNGLPLQDDLFFPSYEAAANFVPYPPASQAIHVVLWDYFTGKSCLDCNCSANDQVTLIAEEFQVRKLEGERSPRRSYFRLPRRWSLVKWVSNKTLQPIIGLIPSCWIVSQSFFEENYRLFCRSTWYIGISEVATAYELILDDRNSHRAGRFVIFSPCWLNVNPKDPRPFILLLMCQKPASVVNKTIELANIKDKRKKLKSRLVDPSFSRVIFLCRVKLLCRCVNQLEWIAE</sequence>
<dbReference type="WBParaSite" id="jg1700">
    <property type="protein sequence ID" value="jg1700"/>
    <property type="gene ID" value="jg1700"/>
</dbReference>
<name>A0A915D823_9BILA</name>
<keyword evidence="1" id="KW-1185">Reference proteome</keyword>